<feature type="region of interest" description="Disordered" evidence="1">
    <location>
        <begin position="1"/>
        <end position="24"/>
    </location>
</feature>
<evidence type="ECO:0000313" key="3">
    <source>
        <dbReference type="Proteomes" id="UP001295740"/>
    </source>
</evidence>
<dbReference type="SUPFAM" id="SSF54001">
    <property type="entry name" value="Cysteine proteinases"/>
    <property type="match status" value="1"/>
</dbReference>
<sequence>MDGFPVGRGPLGRPFVPRPAGGPRRMLRRQHARVLPLGFAEELHPAETAQDVQDNIKRDLKGHVDRIDSHLATQPPNVPSPNPTKALLEARVRTDREALHQLKRDRKRHREDTRLGYSLSGRRDELLLGLGAMYGVGVGNSDYGDLDAIPFDPTNLHPAHLAGIARDIQDSIRGHMLERAITRAREILAANQLDKAADDDHDGQGKEPDKDRSNTRNLLPRLFTGHLVDSKKRRSSDAPNSSDDDEYTHETKKARTSGVTICDDDGLDHMSPGRQRTLKWLGPVEFPDDELEELSRDNGTSTLRKSGLTSLLSGGKEPAFPVTFSDTPSPESSVSRRGRDDDHESLLSSLAPSAHGYGGSESPVLCDEHSVLGSAVAVPIKLLKPEIVRHLRITSAWPYSRYVEACMRLLHPTWKRVTSSQATQLVNRHGPIHLMDSGIPSTALNSNKINNINKINHAQNLPRRLVFMPCIGHHWTVALVDLQAQPNQFLLWDPHFGLDTAKVVFRLQPCVRQTDYYSCGVWAIFNADCLLRGEEPPTAIIETAESLWLGWASRLEGGGGATTEFQNSQRIEAQQPEQDRSTVNRFAPHFDFWKNEPAAARVTKIHLDWCNQCLVELKADDEVKRLGTQGERLEQMIAKYNQFNLTSEKVGDAQLDSDIDSFHGQLREKYELDLDSAIQQGTTEASRLIGIGNKLQQNKALREKLQGEYQPRKALLERQKECLERQIALRDEYSDLYEEGQE</sequence>
<dbReference type="AlphaFoldDB" id="A0AAI8YIF5"/>
<keyword evidence="3" id="KW-1185">Reference proteome</keyword>
<feature type="region of interest" description="Disordered" evidence="1">
    <location>
        <begin position="294"/>
        <end position="359"/>
    </location>
</feature>
<dbReference type="Proteomes" id="UP001295740">
    <property type="component" value="Unassembled WGS sequence"/>
</dbReference>
<name>A0AAI8YIF5_9PEZI</name>
<dbReference type="InterPro" id="IPR038765">
    <property type="entry name" value="Papain-like_cys_pep_sf"/>
</dbReference>
<dbReference type="EMBL" id="CAUWAG010000011">
    <property type="protein sequence ID" value="CAJ2508445.1"/>
    <property type="molecule type" value="Genomic_DNA"/>
</dbReference>
<evidence type="ECO:0000256" key="1">
    <source>
        <dbReference type="SAM" id="MobiDB-lite"/>
    </source>
</evidence>
<feature type="compositionally biased region" description="Polar residues" evidence="1">
    <location>
        <begin position="324"/>
        <end position="335"/>
    </location>
</feature>
<feature type="compositionally biased region" description="Basic and acidic residues" evidence="1">
    <location>
        <begin position="195"/>
        <end position="214"/>
    </location>
</feature>
<feature type="compositionally biased region" description="Polar residues" evidence="1">
    <location>
        <begin position="297"/>
        <end position="312"/>
    </location>
</feature>
<comment type="caution">
    <text evidence="2">The sequence shown here is derived from an EMBL/GenBank/DDBJ whole genome shotgun (WGS) entry which is preliminary data.</text>
</comment>
<feature type="region of interest" description="Disordered" evidence="1">
    <location>
        <begin position="192"/>
        <end position="274"/>
    </location>
</feature>
<evidence type="ECO:0000313" key="2">
    <source>
        <dbReference type="EMBL" id="CAJ2508445.1"/>
    </source>
</evidence>
<protein>
    <submittedName>
        <fullName evidence="2">Uu.00g134710.m01.CDS01</fullName>
    </submittedName>
</protein>
<accession>A0AAI8YIF5</accession>
<proteinExistence type="predicted"/>
<reference evidence="2" key="1">
    <citation type="submission" date="2023-10" db="EMBL/GenBank/DDBJ databases">
        <authorList>
            <person name="Hackl T."/>
        </authorList>
    </citation>
    <scope>NUCLEOTIDE SEQUENCE</scope>
</reference>
<gene>
    <name evidence="2" type="ORF">KHLLAP_LOCUS8913</name>
</gene>
<organism evidence="2 3">
    <name type="scientific">Anthostomella pinea</name>
    <dbReference type="NCBI Taxonomy" id="933095"/>
    <lineage>
        <taxon>Eukaryota</taxon>
        <taxon>Fungi</taxon>
        <taxon>Dikarya</taxon>
        <taxon>Ascomycota</taxon>
        <taxon>Pezizomycotina</taxon>
        <taxon>Sordariomycetes</taxon>
        <taxon>Xylariomycetidae</taxon>
        <taxon>Xylariales</taxon>
        <taxon>Xylariaceae</taxon>
        <taxon>Anthostomella</taxon>
    </lineage>
</organism>